<evidence type="ECO:0000313" key="7">
    <source>
        <dbReference type="Proteomes" id="UP001369082"/>
    </source>
</evidence>
<evidence type="ECO:0000256" key="2">
    <source>
        <dbReference type="ARBA" id="ARBA00023015"/>
    </source>
</evidence>
<proteinExistence type="inferred from homology"/>
<dbReference type="Proteomes" id="UP001369082">
    <property type="component" value="Unassembled WGS sequence"/>
</dbReference>
<keyword evidence="4" id="KW-0804">Transcription</keyword>
<dbReference type="PROSITE" id="PS50931">
    <property type="entry name" value="HTH_LYSR"/>
    <property type="match status" value="1"/>
</dbReference>
<dbReference type="InterPro" id="IPR036388">
    <property type="entry name" value="WH-like_DNA-bd_sf"/>
</dbReference>
<accession>A0ABU9GS40</accession>
<comment type="caution">
    <text evidence="6">The sequence shown here is derived from an EMBL/GenBank/DDBJ whole genome shotgun (WGS) entry which is preliminary data.</text>
</comment>
<organism evidence="6 7">
    <name type="scientific">Psychromonas aquatilis</name>
    <dbReference type="NCBI Taxonomy" id="2005072"/>
    <lineage>
        <taxon>Bacteria</taxon>
        <taxon>Pseudomonadati</taxon>
        <taxon>Pseudomonadota</taxon>
        <taxon>Gammaproteobacteria</taxon>
        <taxon>Alteromonadales</taxon>
        <taxon>Psychromonadaceae</taxon>
        <taxon>Psychromonas</taxon>
    </lineage>
</organism>
<dbReference type="PRINTS" id="PR00039">
    <property type="entry name" value="HTHLYSR"/>
</dbReference>
<reference evidence="6 7" key="1">
    <citation type="submission" date="2024-02" db="EMBL/GenBank/DDBJ databases">
        <title>Bacteria isolated from the canopy kelp, Nereocystis luetkeana.</title>
        <authorList>
            <person name="Pfister C.A."/>
            <person name="Younker I.T."/>
            <person name="Light S.H."/>
        </authorList>
    </citation>
    <scope>NUCLEOTIDE SEQUENCE [LARGE SCALE GENOMIC DNA]</scope>
    <source>
        <strain evidence="6 7">TI.1.05</strain>
    </source>
</reference>
<feature type="domain" description="HTH lysR-type" evidence="5">
    <location>
        <begin position="2"/>
        <end position="59"/>
    </location>
</feature>
<dbReference type="EMBL" id="JBAKAZ010000042">
    <property type="protein sequence ID" value="MEL0630143.1"/>
    <property type="molecule type" value="Genomic_DNA"/>
</dbReference>
<dbReference type="RefSeq" id="WP_341598272.1">
    <property type="nucleotide sequence ID" value="NZ_JBAKAZ010000042.1"/>
</dbReference>
<evidence type="ECO:0000259" key="5">
    <source>
        <dbReference type="PROSITE" id="PS50931"/>
    </source>
</evidence>
<evidence type="ECO:0000313" key="6">
    <source>
        <dbReference type="EMBL" id="MEL0630143.1"/>
    </source>
</evidence>
<evidence type="ECO:0000256" key="1">
    <source>
        <dbReference type="ARBA" id="ARBA00009437"/>
    </source>
</evidence>
<name>A0ABU9GS40_9GAMM</name>
<keyword evidence="7" id="KW-1185">Reference proteome</keyword>
<dbReference type="Gene3D" id="1.10.10.10">
    <property type="entry name" value="Winged helix-like DNA-binding domain superfamily/Winged helix DNA-binding domain"/>
    <property type="match status" value="1"/>
</dbReference>
<dbReference type="Gene3D" id="3.40.190.10">
    <property type="entry name" value="Periplasmic binding protein-like II"/>
    <property type="match status" value="1"/>
</dbReference>
<dbReference type="SUPFAM" id="SSF46785">
    <property type="entry name" value="Winged helix' DNA-binding domain"/>
    <property type="match status" value="1"/>
</dbReference>
<dbReference type="InterPro" id="IPR005119">
    <property type="entry name" value="LysR_subst-bd"/>
</dbReference>
<sequence length="295" mass="34172">MIELSHLKIMIALHEKETLTLAADSLCLTQSALSHQIRSLEKRLNIKLWQRYGRRLRLTPAGELLLKVAKQTMPTLEQTEMTLKAMGEGLEGSLRIGVECYPCQEWLTQVVADFLDAQVNIDIDIINKLQFFGISNLLNQQIDILITPDIFKHKELQYYPLFEYEQVLLVSESHSLVDNQHIKASDLADQTLFTFPIEKERLDVFKQFLWPNNIAVKVHKKIESLSIMLQMVEHQRGICVLPEWLADSYSKLYKIKKIRLGKKGIYKTLYAAIRKEDQSVPYLQEFIELGIKNAM</sequence>
<dbReference type="PANTHER" id="PTHR30126:SF25">
    <property type="entry name" value="HTH-TYPE TRANSCRIPTIONAL REGULATOR METR"/>
    <property type="match status" value="1"/>
</dbReference>
<keyword evidence="2" id="KW-0805">Transcription regulation</keyword>
<dbReference type="SUPFAM" id="SSF53850">
    <property type="entry name" value="Periplasmic binding protein-like II"/>
    <property type="match status" value="1"/>
</dbReference>
<evidence type="ECO:0000256" key="4">
    <source>
        <dbReference type="ARBA" id="ARBA00023163"/>
    </source>
</evidence>
<dbReference type="PANTHER" id="PTHR30126">
    <property type="entry name" value="HTH-TYPE TRANSCRIPTIONAL REGULATOR"/>
    <property type="match status" value="1"/>
</dbReference>
<dbReference type="Pfam" id="PF00126">
    <property type="entry name" value="HTH_1"/>
    <property type="match status" value="1"/>
</dbReference>
<dbReference type="InterPro" id="IPR036390">
    <property type="entry name" value="WH_DNA-bd_sf"/>
</dbReference>
<evidence type="ECO:0000256" key="3">
    <source>
        <dbReference type="ARBA" id="ARBA00023125"/>
    </source>
</evidence>
<gene>
    <name evidence="6" type="ORF">V6256_11060</name>
</gene>
<comment type="similarity">
    <text evidence="1">Belongs to the LysR transcriptional regulatory family.</text>
</comment>
<keyword evidence="3" id="KW-0238">DNA-binding</keyword>
<dbReference type="Pfam" id="PF03466">
    <property type="entry name" value="LysR_substrate"/>
    <property type="match status" value="1"/>
</dbReference>
<protein>
    <submittedName>
        <fullName evidence="6">LysR family transcriptional regulator</fullName>
    </submittedName>
</protein>
<dbReference type="InterPro" id="IPR000847">
    <property type="entry name" value="LysR_HTH_N"/>
</dbReference>